<evidence type="ECO:0000313" key="2">
    <source>
        <dbReference type="EMBL" id="APT84653.1"/>
    </source>
</evidence>
<protein>
    <submittedName>
        <fullName evidence="2">Uncharacterized protein</fullName>
    </submittedName>
</protein>
<gene>
    <name evidence="2" type="ORF">CAQU_05740</name>
</gene>
<keyword evidence="3" id="KW-1185">Reference proteome</keyword>
<dbReference type="Proteomes" id="UP000185478">
    <property type="component" value="Chromosome"/>
</dbReference>
<feature type="region of interest" description="Disordered" evidence="1">
    <location>
        <begin position="67"/>
        <end position="86"/>
    </location>
</feature>
<dbReference type="KEGG" id="caqu:CAQU_05740"/>
<proteinExistence type="predicted"/>
<reference evidence="2 3" key="1">
    <citation type="submission" date="2014-08" db="EMBL/GenBank/DDBJ databases">
        <title>Complete genome sequence of Corynebacterium aquilae S-613T(T) (=DSM 44791(T)), isolated from the choana of a healthy golden eagle.</title>
        <authorList>
            <person name="Ruckert C."/>
            <person name="Albersmeier A."/>
            <person name="Winkler A."/>
            <person name="Kalinowski J."/>
        </authorList>
    </citation>
    <scope>NUCLEOTIDE SEQUENCE [LARGE SCALE GENOMIC DNA]</scope>
    <source>
        <strain evidence="2 3">S-613</strain>
    </source>
</reference>
<sequence>MAATALNDRQQIVLAWIAAGCPEDTTPPGNYKISARTLESHELVKIKGHGDAWRATVTARGKRVLAGTEPLKKSRKKGASTTTITPSWRATPYRPRVLPTDAETDALLGAITNAPRGYFRIKCDKDTYKAEWEPRLKAAERALSQSNPANRLVYTWSEKCYWSKWPSHLMAGIVEEVRFADASRAILAGTRKIGKYHPMLKHFEECKNFRVSKEAKPRAKRLLHVLFVEAEREGWTVEYKAEEAMSWQPRPKGTVFVGRSEIKVIEQHDKFEREPTKQEVADYNRYSWNKDRPMKKLFNHVPNGRLSLEFGYSRKLNDTKRSPTRLDDALEGYFTQERISGFFSRARADLEELYRKSYQRRVDRASEIVGKRVAELFELDVLSRHAEQFAHYRQLEVFVDALEGAGEVDPDYVDWCRAVLKRENPVPNLAIPTPPELDRQEHKKEIEAVAKTLVDTEFSAWSSITFEPLVQQDSDEQTGTGTSITI</sequence>
<evidence type="ECO:0000313" key="3">
    <source>
        <dbReference type="Proteomes" id="UP000185478"/>
    </source>
</evidence>
<evidence type="ECO:0000256" key="1">
    <source>
        <dbReference type="SAM" id="MobiDB-lite"/>
    </source>
</evidence>
<dbReference type="AlphaFoldDB" id="A0A1L7CFU4"/>
<dbReference type="EMBL" id="CP009245">
    <property type="protein sequence ID" value="APT84653.1"/>
    <property type="molecule type" value="Genomic_DNA"/>
</dbReference>
<accession>A0A1L7CFU4</accession>
<name>A0A1L7CFU4_9CORY</name>
<dbReference type="OrthoDB" id="3989267at2"/>
<dbReference type="RefSeq" id="WP_075725962.1">
    <property type="nucleotide sequence ID" value="NZ_CP009245.1"/>
</dbReference>
<organism evidence="2 3">
    <name type="scientific">Corynebacterium aquilae DSM 44791</name>
    <dbReference type="NCBI Taxonomy" id="1431546"/>
    <lineage>
        <taxon>Bacteria</taxon>
        <taxon>Bacillati</taxon>
        <taxon>Actinomycetota</taxon>
        <taxon>Actinomycetes</taxon>
        <taxon>Mycobacteriales</taxon>
        <taxon>Corynebacteriaceae</taxon>
        <taxon>Corynebacterium</taxon>
    </lineage>
</organism>